<dbReference type="InterPro" id="IPR029480">
    <property type="entry name" value="Transpos_assoc"/>
</dbReference>
<evidence type="ECO:0000313" key="5">
    <source>
        <dbReference type="Proteomes" id="UP001291623"/>
    </source>
</evidence>
<feature type="compositionally biased region" description="Polar residues" evidence="2">
    <location>
        <begin position="583"/>
        <end position="602"/>
    </location>
</feature>
<sequence length="998" mass="111489">MRRLSNVMAPNKRRKQLVDNGDDESSKVMAPNKRREQLVDNGDDESYLIGVQKALDYAFGITEELYEMRCPCVKCCYTTIGTRETIESHLKVYGIIQNYTLGVAGNDSPGAIGNGQGREQGVRSMCSLGVSGNDSPGAIGNGQGREQGVRSLCSLGVSRNEVGSFHQNSLYSGQSMPTPCNSTSSDATISDYSGQSMPSNSNGTSSDPTISVGQGMQRTNRNPLVQEKEQMQIDIQSPPSTDQVMQYTQTVETSLCTTGKVRKGRGRNKCKEVASLQAGQKLKVTFYNNRTVGKNSSIFSRHLGKLVRDQSMCPLGVSSWDEIEEEKLNNMWAAVEGKFESDDMDTHRDHILGWMKELWNKWRGQLHGKYVKGKPIQEAVKNKPKGVDKKQWEWLVKEHFSTETFQARSNRNSANRAKLKMFHRIGSKPIREVIYQKGGKNGNPPDLATIFFETRKKDDKLVESEAIEKYAQIQELVQSEPSLPSIEIVEKCFGPQIRSHVFGFGGGVKAKDLKDAPSSKAELLSELRSTREENQSLIDRLSALESEVGSFPQNSLYSGQSMPTPSNSTSSDSAISAYSGQSMPSYSNGTRSDPTISAGQEMQRTDENPSVHDKEQIQIDIISPPSTDQVMQYTQTVETSLCTTGKVRKGRGRNKCKEVASLQAGQKLKVTFYNNRTVGKNSSIFSRHLGKLVRDQSMCPLGVSSWDDIEEEKLNNMWAAVEDKFESDDMDIHRDHILGWMKELWNKWRGQLHGKFVKGKPIQEALKNKPTGVDKKQWKWLVKEHFSTETFQARSNRNSANRAKLKMFHRIGSKPIREVIYQKGGKNGNPPDLATIFFETRKKDNKLVESEAIEKHAQIQELVQSEPSLPSIEIVEKCFGPQIRSHVFGFGGGVKAKDLKGAPSSKAELLSELRSTREENQSLMDLLSAIETEKDLTCGASSKAELVSELHSTREENKSLMDRLSAVENEMKELKQLKELFLARYSNIQPPTLPISGE</sequence>
<feature type="region of interest" description="Disordered" evidence="2">
    <location>
        <begin position="552"/>
        <end position="616"/>
    </location>
</feature>
<dbReference type="EMBL" id="JAVYJV010000005">
    <property type="protein sequence ID" value="KAK4371039.1"/>
    <property type="molecule type" value="Genomic_DNA"/>
</dbReference>
<keyword evidence="1" id="KW-0175">Coiled coil</keyword>
<gene>
    <name evidence="4" type="ORF">RND71_010514</name>
</gene>
<dbReference type="InterPro" id="IPR004252">
    <property type="entry name" value="Probable_transposase_24"/>
</dbReference>
<reference evidence="4" key="1">
    <citation type="submission" date="2023-12" db="EMBL/GenBank/DDBJ databases">
        <title>Genome assembly of Anisodus tanguticus.</title>
        <authorList>
            <person name="Wang Y.-J."/>
        </authorList>
    </citation>
    <scope>NUCLEOTIDE SEQUENCE</scope>
    <source>
        <strain evidence="4">KB-2021</strain>
        <tissue evidence="4">Leaf</tissue>
    </source>
</reference>
<organism evidence="4 5">
    <name type="scientific">Anisodus tanguticus</name>
    <dbReference type="NCBI Taxonomy" id="243964"/>
    <lineage>
        <taxon>Eukaryota</taxon>
        <taxon>Viridiplantae</taxon>
        <taxon>Streptophyta</taxon>
        <taxon>Embryophyta</taxon>
        <taxon>Tracheophyta</taxon>
        <taxon>Spermatophyta</taxon>
        <taxon>Magnoliopsida</taxon>
        <taxon>eudicotyledons</taxon>
        <taxon>Gunneridae</taxon>
        <taxon>Pentapetalae</taxon>
        <taxon>asterids</taxon>
        <taxon>lamiids</taxon>
        <taxon>Solanales</taxon>
        <taxon>Solanaceae</taxon>
        <taxon>Solanoideae</taxon>
        <taxon>Hyoscyameae</taxon>
        <taxon>Anisodus</taxon>
    </lineage>
</organism>
<feature type="region of interest" description="Disordered" evidence="2">
    <location>
        <begin position="1"/>
        <end position="29"/>
    </location>
</feature>
<feature type="region of interest" description="Disordered" evidence="2">
    <location>
        <begin position="168"/>
        <end position="215"/>
    </location>
</feature>
<dbReference type="Pfam" id="PF13963">
    <property type="entry name" value="Transpos_assoc"/>
    <property type="match status" value="1"/>
</dbReference>
<evidence type="ECO:0000313" key="4">
    <source>
        <dbReference type="EMBL" id="KAK4371039.1"/>
    </source>
</evidence>
<comment type="caution">
    <text evidence="4">The sequence shown here is derived from an EMBL/GenBank/DDBJ whole genome shotgun (WGS) entry which is preliminary data.</text>
</comment>
<feature type="compositionally biased region" description="Low complexity" evidence="2">
    <location>
        <begin position="561"/>
        <end position="582"/>
    </location>
</feature>
<evidence type="ECO:0000256" key="1">
    <source>
        <dbReference type="SAM" id="Coils"/>
    </source>
</evidence>
<dbReference type="Pfam" id="PF03004">
    <property type="entry name" value="Transposase_24"/>
    <property type="match status" value="2"/>
</dbReference>
<dbReference type="AlphaFoldDB" id="A0AAE1SHW7"/>
<dbReference type="PANTHER" id="PTHR33499:SF40">
    <property type="entry name" value="TRANSPOSASE-ASSOCIATED DOMAIN-CONTAINING PROTEIN"/>
    <property type="match status" value="1"/>
</dbReference>
<dbReference type="Proteomes" id="UP001291623">
    <property type="component" value="Unassembled WGS sequence"/>
</dbReference>
<keyword evidence="5" id="KW-1185">Reference proteome</keyword>
<proteinExistence type="predicted"/>
<evidence type="ECO:0000259" key="3">
    <source>
        <dbReference type="Pfam" id="PF13963"/>
    </source>
</evidence>
<name>A0AAE1SHW7_9SOLA</name>
<feature type="domain" description="Transposase-associated" evidence="3">
    <location>
        <begin position="44"/>
        <end position="101"/>
    </location>
</feature>
<evidence type="ECO:0000256" key="2">
    <source>
        <dbReference type="SAM" id="MobiDB-lite"/>
    </source>
</evidence>
<accession>A0AAE1SHW7</accession>
<dbReference type="PANTHER" id="PTHR33499">
    <property type="entry name" value="OS12G0282400 PROTEIN-RELATED"/>
    <property type="match status" value="1"/>
</dbReference>
<feature type="compositionally biased region" description="Basic and acidic residues" evidence="2">
    <location>
        <begin position="603"/>
        <end position="616"/>
    </location>
</feature>
<feature type="coiled-coil region" evidence="1">
    <location>
        <begin position="906"/>
        <end position="984"/>
    </location>
</feature>
<protein>
    <recommendedName>
        <fullName evidence="3">Transposase-associated domain-containing protein</fullName>
    </recommendedName>
</protein>
<feature type="coiled-coil region" evidence="1">
    <location>
        <begin position="520"/>
        <end position="547"/>
    </location>
</feature>